<sequence>MVKVCGKTLPKLVMDFAVFVVHANESRLSINEDNAGIGYGRFYRTLLQKTDDNVLIVIGRDSYYKDENEEARSVISRWARRKVASQFREEYLDGRQSFIFSWDKKHRMIHEEAMQHFLDPGKRGSKFEYTPPRPLPKPIPPVIPQHLSKPVVTSAG</sequence>
<feature type="region of interest" description="Disordered" evidence="1">
    <location>
        <begin position="120"/>
        <end position="156"/>
    </location>
</feature>
<evidence type="ECO:0000256" key="1">
    <source>
        <dbReference type="SAM" id="MobiDB-lite"/>
    </source>
</evidence>
<evidence type="ECO:0000313" key="3">
    <source>
        <dbReference type="Proteomes" id="UP001159405"/>
    </source>
</evidence>
<accession>A0ABN8QJG4</accession>
<keyword evidence="3" id="KW-1185">Reference proteome</keyword>
<feature type="compositionally biased region" description="Pro residues" evidence="1">
    <location>
        <begin position="131"/>
        <end position="143"/>
    </location>
</feature>
<proteinExistence type="predicted"/>
<evidence type="ECO:0000313" key="2">
    <source>
        <dbReference type="EMBL" id="CAH3163926.1"/>
    </source>
</evidence>
<dbReference type="Proteomes" id="UP001159405">
    <property type="component" value="Unassembled WGS sequence"/>
</dbReference>
<organism evidence="2 3">
    <name type="scientific">Porites lobata</name>
    <dbReference type="NCBI Taxonomy" id="104759"/>
    <lineage>
        <taxon>Eukaryota</taxon>
        <taxon>Metazoa</taxon>
        <taxon>Cnidaria</taxon>
        <taxon>Anthozoa</taxon>
        <taxon>Hexacorallia</taxon>
        <taxon>Scleractinia</taxon>
        <taxon>Fungiina</taxon>
        <taxon>Poritidae</taxon>
        <taxon>Porites</taxon>
    </lineage>
</organism>
<protein>
    <submittedName>
        <fullName evidence="2">Uncharacterized protein</fullName>
    </submittedName>
</protein>
<name>A0ABN8QJG4_9CNID</name>
<comment type="caution">
    <text evidence="2">The sequence shown here is derived from an EMBL/GenBank/DDBJ whole genome shotgun (WGS) entry which is preliminary data.</text>
</comment>
<reference evidence="2 3" key="1">
    <citation type="submission" date="2022-05" db="EMBL/GenBank/DDBJ databases">
        <authorList>
            <consortium name="Genoscope - CEA"/>
            <person name="William W."/>
        </authorList>
    </citation>
    <scope>NUCLEOTIDE SEQUENCE [LARGE SCALE GENOMIC DNA]</scope>
</reference>
<gene>
    <name evidence="2" type="ORF">PLOB_00006041</name>
</gene>
<dbReference type="EMBL" id="CALNXK010000127">
    <property type="protein sequence ID" value="CAH3163926.1"/>
    <property type="molecule type" value="Genomic_DNA"/>
</dbReference>